<keyword evidence="4" id="KW-0804">Transcription</keyword>
<keyword evidence="7" id="KW-1185">Reference proteome</keyword>
<dbReference type="SUPFAM" id="SSF53850">
    <property type="entry name" value="Periplasmic binding protein-like II"/>
    <property type="match status" value="1"/>
</dbReference>
<comment type="caution">
    <text evidence="6">The sequence shown here is derived from an EMBL/GenBank/DDBJ whole genome shotgun (WGS) entry which is preliminary data.</text>
</comment>
<dbReference type="InterPro" id="IPR036388">
    <property type="entry name" value="WH-like_DNA-bd_sf"/>
</dbReference>
<evidence type="ECO:0000313" key="7">
    <source>
        <dbReference type="Proteomes" id="UP000297890"/>
    </source>
</evidence>
<gene>
    <name evidence="6" type="ORF">E4680_08500</name>
</gene>
<dbReference type="GO" id="GO:0003700">
    <property type="term" value="F:DNA-binding transcription factor activity"/>
    <property type="evidence" value="ECO:0007669"/>
    <property type="project" value="InterPro"/>
</dbReference>
<evidence type="ECO:0000256" key="1">
    <source>
        <dbReference type="ARBA" id="ARBA00009437"/>
    </source>
</evidence>
<evidence type="ECO:0000313" key="6">
    <source>
        <dbReference type="EMBL" id="TFZ82280.1"/>
    </source>
</evidence>
<comment type="similarity">
    <text evidence="1">Belongs to the LysR transcriptional regulatory family.</text>
</comment>
<feature type="domain" description="HTH lysR-type" evidence="5">
    <location>
        <begin position="1"/>
        <end position="59"/>
    </location>
</feature>
<reference evidence="6 7" key="1">
    <citation type="journal article" date="2019" name="ISME J.">
        <title>Candidatus Macondimonas diazotrophica, a novel gammaproteobacterial genus dominating crude-oil-contaminated coastal sediments.</title>
        <authorList>
            <person name="Karthikeyan S."/>
            <person name="Konstantinidis K."/>
        </authorList>
    </citation>
    <scope>NUCLEOTIDE SEQUENCE [LARGE SCALE GENOMIC DNA]</scope>
    <source>
        <strain evidence="6 7">KTK01</strain>
    </source>
</reference>
<dbReference type="Gene3D" id="3.40.190.290">
    <property type="match status" value="1"/>
</dbReference>
<dbReference type="Proteomes" id="UP000297890">
    <property type="component" value="Unassembled WGS sequence"/>
</dbReference>
<sequence>MNKLRAMQLFVRIAELGSFSRAADELALSKSVLSKEMTRLETALGIRLLQRSTRRLELTERGQDYLQRCRAILAQVESVEAELMALDGAPRGKLRVNASMSLGLTELSQALSAFMAQYPEIELDVELSDEWVDLITQGFDLGFRAASRPFDSSYVGRAVATFRFHVCAAPEYVARHPPIRTPADLSRHNCYVYRHFRGGTVWPIGDGVQIGGRLRANNTLFIRQAVLDGHGIAMMPSFVCGDGLASGALVELLADHPRPPLILYATYPARRHVPPKVSACVAFIEQWFAADGAANERP</sequence>
<dbReference type="InterPro" id="IPR058163">
    <property type="entry name" value="LysR-type_TF_proteobact-type"/>
</dbReference>
<dbReference type="InterPro" id="IPR036390">
    <property type="entry name" value="WH_DNA-bd_sf"/>
</dbReference>
<dbReference type="InterPro" id="IPR000847">
    <property type="entry name" value="LysR_HTH_N"/>
</dbReference>
<dbReference type="PRINTS" id="PR00039">
    <property type="entry name" value="HTHLYSR"/>
</dbReference>
<dbReference type="PANTHER" id="PTHR30537">
    <property type="entry name" value="HTH-TYPE TRANSCRIPTIONAL REGULATOR"/>
    <property type="match status" value="1"/>
</dbReference>
<evidence type="ECO:0000256" key="4">
    <source>
        <dbReference type="ARBA" id="ARBA00023163"/>
    </source>
</evidence>
<accession>A0A4Z0F8Y6</accession>
<dbReference type="PANTHER" id="PTHR30537:SF35">
    <property type="entry name" value="TRANSCRIPTIONAL REGULATORY PROTEIN"/>
    <property type="match status" value="1"/>
</dbReference>
<evidence type="ECO:0000256" key="2">
    <source>
        <dbReference type="ARBA" id="ARBA00023015"/>
    </source>
</evidence>
<dbReference type="OrthoDB" id="8885940at2"/>
<protein>
    <submittedName>
        <fullName evidence="6">LysR family transcriptional regulator</fullName>
    </submittedName>
</protein>
<dbReference type="Pfam" id="PF03466">
    <property type="entry name" value="LysR_substrate"/>
    <property type="match status" value="1"/>
</dbReference>
<dbReference type="Pfam" id="PF00126">
    <property type="entry name" value="HTH_1"/>
    <property type="match status" value="1"/>
</dbReference>
<dbReference type="SUPFAM" id="SSF46785">
    <property type="entry name" value="Winged helix' DNA-binding domain"/>
    <property type="match status" value="1"/>
</dbReference>
<dbReference type="FunFam" id="1.10.10.10:FF:000001">
    <property type="entry name" value="LysR family transcriptional regulator"/>
    <property type="match status" value="1"/>
</dbReference>
<dbReference type="RefSeq" id="WP_135281985.1">
    <property type="nucleotide sequence ID" value="NZ_SRIO01000010.1"/>
</dbReference>
<dbReference type="Gene3D" id="1.10.10.10">
    <property type="entry name" value="Winged helix-like DNA-binding domain superfamily/Winged helix DNA-binding domain"/>
    <property type="match status" value="1"/>
</dbReference>
<evidence type="ECO:0000259" key="5">
    <source>
        <dbReference type="PROSITE" id="PS50931"/>
    </source>
</evidence>
<dbReference type="InterPro" id="IPR005119">
    <property type="entry name" value="LysR_subst-bd"/>
</dbReference>
<organism evidence="6 7">
    <name type="scientific">Candidatus Macondimonas diazotrophica</name>
    <dbReference type="NCBI Taxonomy" id="2305248"/>
    <lineage>
        <taxon>Bacteria</taxon>
        <taxon>Pseudomonadati</taxon>
        <taxon>Pseudomonadota</taxon>
        <taxon>Gammaproteobacteria</taxon>
        <taxon>Chromatiales</taxon>
        <taxon>Ectothiorhodospiraceae</taxon>
        <taxon>Candidatus Macondimonas</taxon>
    </lineage>
</organism>
<dbReference type="PROSITE" id="PS50931">
    <property type="entry name" value="HTH_LYSR"/>
    <property type="match status" value="1"/>
</dbReference>
<dbReference type="GO" id="GO:0006351">
    <property type="term" value="P:DNA-templated transcription"/>
    <property type="evidence" value="ECO:0007669"/>
    <property type="project" value="TreeGrafter"/>
</dbReference>
<keyword evidence="3" id="KW-0238">DNA-binding</keyword>
<dbReference type="EMBL" id="SRIO01000010">
    <property type="protein sequence ID" value="TFZ82280.1"/>
    <property type="molecule type" value="Genomic_DNA"/>
</dbReference>
<dbReference type="CDD" id="cd08422">
    <property type="entry name" value="PBP2_CrgA_like"/>
    <property type="match status" value="1"/>
</dbReference>
<evidence type="ECO:0000256" key="3">
    <source>
        <dbReference type="ARBA" id="ARBA00023125"/>
    </source>
</evidence>
<keyword evidence="2" id="KW-0805">Transcription regulation</keyword>
<dbReference type="AlphaFoldDB" id="A0A4Z0F8Y6"/>
<name>A0A4Z0F8Y6_9GAMM</name>
<proteinExistence type="inferred from homology"/>
<dbReference type="GO" id="GO:0043565">
    <property type="term" value="F:sequence-specific DNA binding"/>
    <property type="evidence" value="ECO:0007669"/>
    <property type="project" value="TreeGrafter"/>
</dbReference>